<gene>
    <name evidence="1" type="ORF">OMO_01328</name>
</gene>
<dbReference type="eggNOG" id="ENOG50335ZY">
    <property type="taxonomic scope" value="Bacteria"/>
</dbReference>
<reference evidence="1 2" key="1">
    <citation type="submission" date="2013-10" db="EMBL/GenBank/DDBJ databases">
        <title>The Genome Sequence of Enterococcus cecorum DSM 20682 (= ATCC 43198) (Illumina assembly).</title>
        <authorList>
            <consortium name="The Broad Institute Genomics Platform"/>
            <consortium name="The Broad Institute Genome Sequencing Center for Infectious Disease"/>
            <person name="Earl A."/>
            <person name="Russ C."/>
            <person name="Gilmore M."/>
            <person name="Surin D."/>
            <person name="Walker B."/>
            <person name="Young S."/>
            <person name="Zeng Q."/>
            <person name="Gargeya S."/>
            <person name="Fitzgerald M."/>
            <person name="Haas B."/>
            <person name="Abouelleil A."/>
            <person name="Allen A.W."/>
            <person name="Alvarado L."/>
            <person name="Arachchi H.M."/>
            <person name="Berlin A.M."/>
            <person name="Chapman S.B."/>
            <person name="Gainer-Dewar J."/>
            <person name="Goldberg J."/>
            <person name="Griggs A."/>
            <person name="Gujja S."/>
            <person name="Hansen M."/>
            <person name="Howarth C."/>
            <person name="Imamovic A."/>
            <person name="Ireland A."/>
            <person name="Larimer J."/>
            <person name="McCowan C."/>
            <person name="Murphy C."/>
            <person name="Pearson M."/>
            <person name="Poon T.W."/>
            <person name="Priest M."/>
            <person name="Roberts A."/>
            <person name="Saif S."/>
            <person name="Shea T."/>
            <person name="Sisk P."/>
            <person name="Sykes S."/>
            <person name="Wortman J."/>
            <person name="Nusbaum C."/>
            <person name="Birren B."/>
        </authorList>
    </citation>
    <scope>NUCLEOTIDE SEQUENCE [LARGE SCALE GENOMIC DNA]</scope>
    <source>
        <strain evidence="1 2">ATCC 43198</strain>
    </source>
</reference>
<dbReference type="PATRIC" id="fig|1121864.4.peg.722"/>
<dbReference type="RefSeq" id="WP_016250913.1">
    <property type="nucleotide sequence ID" value="NZ_ASWI01000003.1"/>
</dbReference>
<protein>
    <submittedName>
        <fullName evidence="1">Uncharacterized protein</fullName>
    </submittedName>
</protein>
<organism evidence="1 2">
    <name type="scientific">Enterococcus cecorum DSM 20682 = ATCC 43198</name>
    <dbReference type="NCBI Taxonomy" id="1121864"/>
    <lineage>
        <taxon>Bacteria</taxon>
        <taxon>Bacillati</taxon>
        <taxon>Bacillota</taxon>
        <taxon>Bacilli</taxon>
        <taxon>Lactobacillales</taxon>
        <taxon>Enterococcaceae</taxon>
        <taxon>Enterococcus</taxon>
    </lineage>
</organism>
<keyword evidence="2" id="KW-1185">Reference proteome</keyword>
<name>S1RR46_9ENTE</name>
<dbReference type="GeneID" id="60872469"/>
<dbReference type="EMBL" id="AHYS01000006">
    <property type="protein sequence ID" value="ESK61268.1"/>
    <property type="molecule type" value="Genomic_DNA"/>
</dbReference>
<dbReference type="HOGENOM" id="CLU_139058_0_0_9"/>
<proteinExistence type="predicted"/>
<dbReference type="Proteomes" id="UP000017415">
    <property type="component" value="Unassembled WGS sequence"/>
</dbReference>
<evidence type="ECO:0000313" key="2">
    <source>
        <dbReference type="Proteomes" id="UP000017415"/>
    </source>
</evidence>
<accession>S1RR46</accession>
<dbReference type="STRING" id="44008.GCA_001318175_01812"/>
<dbReference type="OrthoDB" id="3196710at2"/>
<comment type="caution">
    <text evidence="1">The sequence shown here is derived from an EMBL/GenBank/DDBJ whole genome shotgun (WGS) entry which is preliminary data.</text>
</comment>
<sequence>MNDLEKFEKEVKKEKNRLTKLFKGNVPDNQMKLIEGLIIQASRLRILMNDAWVDICENGRYEYFSQSEKTEPYERERPIVKQFATYDKSYQAIIKQLASYLPPEVEDKLKESAPVGSDLL</sequence>
<dbReference type="AlphaFoldDB" id="S1RR46"/>
<evidence type="ECO:0000313" key="1">
    <source>
        <dbReference type="EMBL" id="ESK61268.1"/>
    </source>
</evidence>